<reference evidence="1" key="1">
    <citation type="submission" date="2020-05" db="EMBL/GenBank/DDBJ databases">
        <authorList>
            <person name="Chiriac C."/>
            <person name="Salcher M."/>
            <person name="Ghai R."/>
            <person name="Kavagutti S V."/>
        </authorList>
    </citation>
    <scope>NUCLEOTIDE SEQUENCE</scope>
</reference>
<accession>A0A6J5T8V5</accession>
<dbReference type="EMBL" id="LR797823">
    <property type="protein sequence ID" value="CAB4241266.1"/>
    <property type="molecule type" value="Genomic_DNA"/>
</dbReference>
<organism evidence="1">
    <name type="scientific">uncultured Caudovirales phage</name>
    <dbReference type="NCBI Taxonomy" id="2100421"/>
    <lineage>
        <taxon>Viruses</taxon>
        <taxon>Duplodnaviria</taxon>
        <taxon>Heunggongvirae</taxon>
        <taxon>Uroviricota</taxon>
        <taxon>Caudoviricetes</taxon>
        <taxon>Peduoviridae</taxon>
        <taxon>Maltschvirus</taxon>
        <taxon>Maltschvirus maltsch</taxon>
    </lineage>
</organism>
<proteinExistence type="predicted"/>
<name>A0A6J5T8V5_9CAUD</name>
<protein>
    <submittedName>
        <fullName evidence="1">Uncharacterized protein</fullName>
    </submittedName>
</protein>
<gene>
    <name evidence="1" type="ORF">UFOVP67_27</name>
</gene>
<evidence type="ECO:0000313" key="1">
    <source>
        <dbReference type="EMBL" id="CAB4241266.1"/>
    </source>
</evidence>
<sequence length="202" mass="20249">MANTNGPFGLKPVKHLNGSSWNGALDMYFIPASDTVAYAAGDVVTTAAGGDPVTGAPAVALAGTRGAALTSGKLLGVVQGFGVAGMAYDPTNLELTAIPATKTKDYYVFVCTGTDVVYEAQTDSLAAADFNKNCPLYVGAAPSGIQRNSNSYAQGSAAGTAATLPLRVIGGVSRVGNDLTASYAKILVAINTHSLGNATAGV</sequence>